<accession>A0A1B1KEJ4</accession>
<reference evidence="4" key="3">
    <citation type="submission" date="2023-07" db="EMBL/GenBank/DDBJ databases">
        <title>Genomic analysis of Rhodococcus opacus VOC-14 with glycol ethers degradation activity.</title>
        <authorList>
            <person name="Narkevich D.A."/>
            <person name="Hlushen A.M."/>
            <person name="Akhremchuk A.E."/>
            <person name="Sikolenko M.A."/>
            <person name="Valentovich L.N."/>
        </authorList>
    </citation>
    <scope>NUCLEOTIDE SEQUENCE</scope>
    <source>
        <strain evidence="4">VOC-14</strain>
    </source>
</reference>
<gene>
    <name evidence="3" type="ORF">O4328_25005</name>
    <name evidence="4" type="ORF">Q5707_33610</name>
    <name evidence="2" type="ORF">R1CP_31775</name>
</gene>
<keyword evidence="6" id="KW-1185">Reference proteome</keyword>
<protein>
    <submittedName>
        <fullName evidence="3">Decarboxylase</fullName>
    </submittedName>
</protein>
<reference evidence="3" key="2">
    <citation type="submission" date="2022-12" db="EMBL/GenBank/DDBJ databases">
        <authorList>
            <person name="Krivoruchko A.V."/>
            <person name="Elkin A."/>
        </authorList>
    </citation>
    <scope>NUCLEOTIDE SEQUENCE</scope>
    <source>
        <strain evidence="3">IEGM 249</strain>
    </source>
</reference>
<evidence type="ECO:0000313" key="2">
    <source>
        <dbReference type="EMBL" id="ANS30979.1"/>
    </source>
</evidence>
<evidence type="ECO:0000313" key="4">
    <source>
        <dbReference type="EMBL" id="WLF46767.1"/>
    </source>
</evidence>
<organism evidence="2 5">
    <name type="scientific">Rhodococcus opacus</name>
    <name type="common">Nocardia opaca</name>
    <dbReference type="NCBI Taxonomy" id="37919"/>
    <lineage>
        <taxon>Bacteria</taxon>
        <taxon>Bacillati</taxon>
        <taxon>Actinomycetota</taxon>
        <taxon>Actinomycetes</taxon>
        <taxon>Mycobacteriales</taxon>
        <taxon>Nocardiaceae</taxon>
        <taxon>Rhodococcus</taxon>
    </lineage>
</organism>
<reference evidence="2 5" key="1">
    <citation type="submission" date="2014-07" db="EMBL/GenBank/DDBJ databases">
        <authorList>
            <person name="Zhang J.E."/>
            <person name="Yang H."/>
            <person name="Guo J."/>
            <person name="Deng Z."/>
            <person name="Luo H."/>
            <person name="Luo M."/>
            <person name="Zhao B."/>
        </authorList>
    </citation>
    <scope>NUCLEOTIDE SEQUENCE [LARGE SCALE GENOMIC DNA]</scope>
    <source>
        <strain evidence="2 5">1CP</strain>
    </source>
</reference>
<sequence length="129" mass="14252">MTLHLPHRFVHEQPRQNTVLDLSALGTDNSSIEDALRAVMEQPQLRLIGFRCSAGSGAIDDAIGLMEQVRRDYGVILTELVLQDDDRADLREVVDEALDEACARNRYPRPSVAFTGRPAEPGLPALTKS</sequence>
<evidence type="ECO:0000256" key="1">
    <source>
        <dbReference type="SAM" id="MobiDB-lite"/>
    </source>
</evidence>
<evidence type="ECO:0000313" key="3">
    <source>
        <dbReference type="EMBL" id="MCZ4586908.1"/>
    </source>
</evidence>
<feature type="region of interest" description="Disordered" evidence="1">
    <location>
        <begin position="109"/>
        <end position="129"/>
    </location>
</feature>
<evidence type="ECO:0000313" key="5">
    <source>
        <dbReference type="Proteomes" id="UP000186108"/>
    </source>
</evidence>
<dbReference type="Proteomes" id="UP000186108">
    <property type="component" value="Chromosome"/>
</dbReference>
<dbReference type="EMBL" id="CP130953">
    <property type="protein sequence ID" value="WLF46767.1"/>
    <property type="molecule type" value="Genomic_DNA"/>
</dbReference>
<dbReference type="RefSeq" id="WP_007301768.1">
    <property type="nucleotide sequence ID" value="NZ_CAJUXZ010000001.1"/>
</dbReference>
<dbReference type="Proteomes" id="UP001231166">
    <property type="component" value="Chromosome"/>
</dbReference>
<dbReference type="EMBL" id="CP009111">
    <property type="protein sequence ID" value="ANS30979.1"/>
    <property type="molecule type" value="Genomic_DNA"/>
</dbReference>
<dbReference type="PATRIC" id="fig|37919.13.peg.6641"/>
<dbReference type="EMBL" id="JAPWIS010000013">
    <property type="protein sequence ID" value="MCZ4586908.1"/>
    <property type="molecule type" value="Genomic_DNA"/>
</dbReference>
<evidence type="ECO:0000313" key="6">
    <source>
        <dbReference type="Proteomes" id="UP001066327"/>
    </source>
</evidence>
<dbReference type="Proteomes" id="UP001066327">
    <property type="component" value="Unassembled WGS sequence"/>
</dbReference>
<dbReference type="AlphaFoldDB" id="A0A1B1KEJ4"/>
<proteinExistence type="predicted"/>
<name>A0A1B1KEJ4_RHOOP</name>